<comment type="caution">
    <text evidence="3">The sequence shown here is derived from an EMBL/GenBank/DDBJ whole genome shotgun (WGS) entry which is preliminary data.</text>
</comment>
<name>A0A0P7TDH2_SCLFO</name>
<feature type="non-terminal residue" evidence="3">
    <location>
        <position position="1"/>
    </location>
</feature>
<evidence type="ECO:0000259" key="2">
    <source>
        <dbReference type="PROSITE" id="PS50240"/>
    </source>
</evidence>
<feature type="non-terminal residue" evidence="3">
    <location>
        <position position="317"/>
    </location>
</feature>
<evidence type="ECO:0000313" key="3">
    <source>
        <dbReference type="EMBL" id="KPP58831.1"/>
    </source>
</evidence>
<dbReference type="PROSITE" id="PS00134">
    <property type="entry name" value="TRYPSIN_HIS"/>
    <property type="match status" value="1"/>
</dbReference>
<organism evidence="3 4">
    <name type="scientific">Scleropages formosus</name>
    <name type="common">Asian bonytongue</name>
    <name type="synonym">Osteoglossum formosum</name>
    <dbReference type="NCBI Taxonomy" id="113540"/>
    <lineage>
        <taxon>Eukaryota</taxon>
        <taxon>Metazoa</taxon>
        <taxon>Chordata</taxon>
        <taxon>Craniata</taxon>
        <taxon>Vertebrata</taxon>
        <taxon>Euteleostomi</taxon>
        <taxon>Actinopterygii</taxon>
        <taxon>Neopterygii</taxon>
        <taxon>Teleostei</taxon>
        <taxon>Osteoglossocephala</taxon>
        <taxon>Osteoglossomorpha</taxon>
        <taxon>Osteoglossiformes</taxon>
        <taxon>Osteoglossidae</taxon>
        <taxon>Scleropages</taxon>
    </lineage>
</organism>
<dbReference type="PANTHER" id="PTHR24271">
    <property type="entry name" value="KALLIKREIN-RELATED"/>
    <property type="match status" value="1"/>
</dbReference>
<dbReference type="InterPro" id="IPR009003">
    <property type="entry name" value="Peptidase_S1_PA"/>
</dbReference>
<dbReference type="GO" id="GO:0004252">
    <property type="term" value="F:serine-type endopeptidase activity"/>
    <property type="evidence" value="ECO:0007669"/>
    <property type="project" value="InterPro"/>
</dbReference>
<dbReference type="InterPro" id="IPR001254">
    <property type="entry name" value="Trypsin_dom"/>
</dbReference>
<dbReference type="GO" id="GO:0006508">
    <property type="term" value="P:proteolysis"/>
    <property type="evidence" value="ECO:0007669"/>
    <property type="project" value="InterPro"/>
</dbReference>
<dbReference type="PANTHER" id="PTHR24271:SF96">
    <property type="entry name" value="GRANZYME A-RELATED"/>
    <property type="match status" value="1"/>
</dbReference>
<dbReference type="PRINTS" id="PR00722">
    <property type="entry name" value="CHYMOTRYPSIN"/>
</dbReference>
<dbReference type="SUPFAM" id="SSF50494">
    <property type="entry name" value="Trypsin-like serine proteases"/>
    <property type="match status" value="1"/>
</dbReference>
<feature type="domain" description="Peptidase S1" evidence="2">
    <location>
        <begin position="99"/>
        <end position="317"/>
    </location>
</feature>
<dbReference type="AlphaFoldDB" id="A0A0P7TDH2"/>
<dbReference type="STRING" id="113540.ENSSFOP00015030546"/>
<keyword evidence="1" id="KW-1015">Disulfide bond</keyword>
<dbReference type="CDD" id="cd00190">
    <property type="entry name" value="Tryp_SPc"/>
    <property type="match status" value="1"/>
</dbReference>
<accession>A0A0P7TDH2</accession>
<dbReference type="Proteomes" id="UP000034805">
    <property type="component" value="Unassembled WGS sequence"/>
</dbReference>
<dbReference type="InterPro" id="IPR043504">
    <property type="entry name" value="Peptidase_S1_PA_chymotrypsin"/>
</dbReference>
<reference evidence="3 4" key="1">
    <citation type="submission" date="2015-08" db="EMBL/GenBank/DDBJ databases">
        <title>The genome of the Asian arowana (Scleropages formosus).</title>
        <authorList>
            <person name="Tan M.H."/>
            <person name="Gan H.M."/>
            <person name="Croft L.J."/>
            <person name="Austin C.M."/>
        </authorList>
    </citation>
    <scope>NUCLEOTIDE SEQUENCE [LARGE SCALE GENOMIC DNA]</scope>
    <source>
        <strain evidence="3">Aro1</strain>
    </source>
</reference>
<dbReference type="Pfam" id="PF00089">
    <property type="entry name" value="Trypsin"/>
    <property type="match status" value="2"/>
</dbReference>
<evidence type="ECO:0000313" key="4">
    <source>
        <dbReference type="Proteomes" id="UP000034805"/>
    </source>
</evidence>
<proteinExistence type="predicted"/>
<protein>
    <recommendedName>
        <fullName evidence="2">Peptidase S1 domain-containing protein</fullName>
    </recommendedName>
</protein>
<dbReference type="InterPro" id="IPR018114">
    <property type="entry name" value="TRYPSIN_HIS"/>
</dbReference>
<dbReference type="PROSITE" id="PS50240">
    <property type="entry name" value="TRYPSIN_DOM"/>
    <property type="match status" value="1"/>
</dbReference>
<dbReference type="SMART" id="SM00020">
    <property type="entry name" value="Tryp_SPc"/>
    <property type="match status" value="1"/>
</dbReference>
<sequence>RSHALDSHARRSLTHLKHPSPLPRHEIFCEKQELLIKTDVVSGSNPDNTARSKGYEILYLSRMSSANRSMATMTWRGDTSHSRPLAFLRIFPACSGVTIIKGKEVKPHSRPWMVSIQVNGYHTCGGILIKDQWVVTAAHCKKYVKSLRVCVYLSVWGVKKRYTRSSCGCVGKIEDCCRSHRGAQWRTVLGAHALSEKEGKGVCRVGIEVCHTLPTYSEKSKAGDIMLLKLRQKIKLKTAKVHDLPRSSKDIPAGTACKVTGWGVTSSESKTPSDTLQEADVYVVDRELCNCLHNNNPAILESMLCARNIRTGADSCL</sequence>
<evidence type="ECO:0000256" key="1">
    <source>
        <dbReference type="ARBA" id="ARBA00023157"/>
    </source>
</evidence>
<dbReference type="InterPro" id="IPR001314">
    <property type="entry name" value="Peptidase_S1A"/>
</dbReference>
<dbReference type="Gene3D" id="2.40.10.10">
    <property type="entry name" value="Trypsin-like serine proteases"/>
    <property type="match status" value="3"/>
</dbReference>
<dbReference type="EMBL" id="JARO02013120">
    <property type="protein sequence ID" value="KPP58831.1"/>
    <property type="molecule type" value="Genomic_DNA"/>
</dbReference>
<gene>
    <name evidence="3" type="ORF">Z043_123307</name>
</gene>